<keyword evidence="1" id="KW-0479">Metal-binding</keyword>
<dbReference type="SUPFAM" id="SSF57850">
    <property type="entry name" value="RING/U-box"/>
    <property type="match status" value="1"/>
</dbReference>
<dbReference type="InParanoid" id="A0A5J5EM76"/>
<dbReference type="GO" id="GO:0008270">
    <property type="term" value="F:zinc ion binding"/>
    <property type="evidence" value="ECO:0007669"/>
    <property type="project" value="UniProtKB-KW"/>
</dbReference>
<evidence type="ECO:0000259" key="2">
    <source>
        <dbReference type="PROSITE" id="PS50089"/>
    </source>
</evidence>
<proteinExistence type="predicted"/>
<keyword evidence="4" id="KW-1185">Reference proteome</keyword>
<gene>
    <name evidence="3" type="ORF">FN846DRAFT_910976</name>
</gene>
<organism evidence="3 4">
    <name type="scientific">Sphaerosporella brunnea</name>
    <dbReference type="NCBI Taxonomy" id="1250544"/>
    <lineage>
        <taxon>Eukaryota</taxon>
        <taxon>Fungi</taxon>
        <taxon>Dikarya</taxon>
        <taxon>Ascomycota</taxon>
        <taxon>Pezizomycotina</taxon>
        <taxon>Pezizomycetes</taxon>
        <taxon>Pezizales</taxon>
        <taxon>Pyronemataceae</taxon>
        <taxon>Sphaerosporella</taxon>
    </lineage>
</organism>
<keyword evidence="1" id="KW-0862">Zinc</keyword>
<protein>
    <recommendedName>
        <fullName evidence="2">RING-type domain-containing protein</fullName>
    </recommendedName>
</protein>
<reference evidence="3 4" key="1">
    <citation type="submission" date="2019-09" db="EMBL/GenBank/DDBJ databases">
        <title>Draft genome of the ectomycorrhizal ascomycete Sphaerosporella brunnea.</title>
        <authorList>
            <consortium name="DOE Joint Genome Institute"/>
            <person name="Benucci G.M."/>
            <person name="Marozzi G."/>
            <person name="Antonielli L."/>
            <person name="Sanchez S."/>
            <person name="Marco P."/>
            <person name="Wang X."/>
            <person name="Falini L.B."/>
            <person name="Barry K."/>
            <person name="Haridas S."/>
            <person name="Lipzen A."/>
            <person name="Labutti K."/>
            <person name="Grigoriev I.V."/>
            <person name="Murat C."/>
            <person name="Martin F."/>
            <person name="Albertini E."/>
            <person name="Donnini D."/>
            <person name="Bonito G."/>
        </authorList>
    </citation>
    <scope>NUCLEOTIDE SEQUENCE [LARGE SCALE GENOMIC DNA]</scope>
    <source>
        <strain evidence="3 4">Sb_GMNB300</strain>
    </source>
</reference>
<keyword evidence="1" id="KW-0863">Zinc-finger</keyword>
<comment type="caution">
    <text evidence="3">The sequence shown here is derived from an EMBL/GenBank/DDBJ whole genome shotgun (WGS) entry which is preliminary data.</text>
</comment>
<dbReference type="AlphaFoldDB" id="A0A5J5EM76"/>
<name>A0A5J5EM76_9PEZI</name>
<dbReference type="PROSITE" id="PS50089">
    <property type="entry name" value="ZF_RING_2"/>
    <property type="match status" value="1"/>
</dbReference>
<accession>A0A5J5EM76</accession>
<evidence type="ECO:0000256" key="1">
    <source>
        <dbReference type="PROSITE-ProRule" id="PRU00175"/>
    </source>
</evidence>
<feature type="domain" description="RING-type" evidence="2">
    <location>
        <begin position="29"/>
        <end position="77"/>
    </location>
</feature>
<dbReference type="Gene3D" id="3.30.40.10">
    <property type="entry name" value="Zinc/RING finger domain, C3HC4 (zinc finger)"/>
    <property type="match status" value="1"/>
</dbReference>
<evidence type="ECO:0000313" key="3">
    <source>
        <dbReference type="EMBL" id="KAA8896156.1"/>
    </source>
</evidence>
<evidence type="ECO:0000313" key="4">
    <source>
        <dbReference type="Proteomes" id="UP000326924"/>
    </source>
</evidence>
<dbReference type="Proteomes" id="UP000326924">
    <property type="component" value="Unassembled WGS sequence"/>
</dbReference>
<dbReference type="InterPro" id="IPR001841">
    <property type="entry name" value="Znf_RING"/>
</dbReference>
<sequence length="112" mass="12822">MSNVSDIGKSLRNLGRRLTFRETDQSNKCVFCKRSLSHVMDSTCTLWPCGHEKAHYQCFRDHYLKNQFPGDAFCPVCGENVDFVSTRATGGGNLLTFEPQEMERREVCRPAR</sequence>
<dbReference type="InterPro" id="IPR013083">
    <property type="entry name" value="Znf_RING/FYVE/PHD"/>
</dbReference>
<dbReference type="EMBL" id="VXIS01000225">
    <property type="protein sequence ID" value="KAA8896156.1"/>
    <property type="molecule type" value="Genomic_DNA"/>
</dbReference>